<protein>
    <recommendedName>
        <fullName evidence="3">prolyl oligopeptidase</fullName>
        <ecNumber evidence="3">3.4.21.26</ecNumber>
    </recommendedName>
</protein>
<feature type="domain" description="DUF7046" evidence="11">
    <location>
        <begin position="728"/>
        <end position="821"/>
    </location>
</feature>
<dbReference type="Proteomes" id="UP000008021">
    <property type="component" value="Chromosome 1"/>
</dbReference>
<feature type="compositionally biased region" description="Low complexity" evidence="8">
    <location>
        <begin position="165"/>
        <end position="176"/>
    </location>
</feature>
<evidence type="ECO:0000313" key="13">
    <source>
        <dbReference type="Proteomes" id="UP000008021"/>
    </source>
</evidence>
<feature type="region of interest" description="Disordered" evidence="8">
    <location>
        <begin position="834"/>
        <end position="904"/>
    </location>
</feature>
<dbReference type="InterPro" id="IPR055474">
    <property type="entry name" value="DUF7046"/>
</dbReference>
<dbReference type="FunFam" id="2.60.40.2700:FF:000001">
    <property type="entry name" value="Transmembrane protein"/>
    <property type="match status" value="1"/>
</dbReference>
<evidence type="ECO:0000256" key="8">
    <source>
        <dbReference type="SAM" id="MobiDB-lite"/>
    </source>
</evidence>
<dbReference type="PANTHER" id="PTHR42881:SF2">
    <property type="entry name" value="PROLYL ENDOPEPTIDASE"/>
    <property type="match status" value="1"/>
</dbReference>
<dbReference type="InterPro" id="IPR002470">
    <property type="entry name" value="Peptidase_S9A"/>
</dbReference>
<feature type="compositionally biased region" description="Pro residues" evidence="8">
    <location>
        <begin position="870"/>
        <end position="883"/>
    </location>
</feature>
<dbReference type="EC" id="3.4.21.26" evidence="3"/>
<dbReference type="InterPro" id="IPR029058">
    <property type="entry name" value="AB_hydrolase_fold"/>
</dbReference>
<dbReference type="GO" id="GO:0005829">
    <property type="term" value="C:cytosol"/>
    <property type="evidence" value="ECO:0007669"/>
    <property type="project" value="TreeGrafter"/>
</dbReference>
<reference evidence="12" key="1">
    <citation type="submission" date="2015-04" db="UniProtKB">
        <authorList>
            <consortium name="EnsemblPlants"/>
        </authorList>
    </citation>
    <scope>IDENTIFICATION</scope>
</reference>
<dbReference type="GO" id="GO:0006508">
    <property type="term" value="P:proteolysis"/>
    <property type="evidence" value="ECO:0007669"/>
    <property type="project" value="UniProtKB-KW"/>
</dbReference>
<reference evidence="12" key="2">
    <citation type="submission" date="2018-05" db="EMBL/GenBank/DDBJ databases">
        <title>OmerRS3 (Oryza meridionalis Reference Sequence Version 3).</title>
        <authorList>
            <person name="Zhang J."/>
            <person name="Kudrna D."/>
            <person name="Lee S."/>
            <person name="Talag J."/>
            <person name="Welchert J."/>
            <person name="Wing R.A."/>
        </authorList>
    </citation>
    <scope>NUCLEOTIDE SEQUENCE [LARGE SCALE GENOMIC DNA]</scope>
    <source>
        <strain evidence="12">cv. OR44</strain>
    </source>
</reference>
<feature type="compositionally biased region" description="Low complexity" evidence="8">
    <location>
        <begin position="845"/>
        <end position="869"/>
    </location>
</feature>
<feature type="region of interest" description="Disordered" evidence="8">
    <location>
        <begin position="159"/>
        <end position="280"/>
    </location>
</feature>
<dbReference type="Gene3D" id="3.40.50.1820">
    <property type="entry name" value="alpha/beta hydrolase"/>
    <property type="match status" value="1"/>
</dbReference>
<dbReference type="SUPFAM" id="SSF53474">
    <property type="entry name" value="alpha/beta-Hydrolases"/>
    <property type="match status" value="1"/>
</dbReference>
<evidence type="ECO:0000256" key="4">
    <source>
        <dbReference type="ARBA" id="ARBA00022670"/>
    </source>
</evidence>
<feature type="compositionally biased region" description="Polar residues" evidence="8">
    <location>
        <begin position="250"/>
        <end position="264"/>
    </location>
</feature>
<evidence type="ECO:0000313" key="12">
    <source>
        <dbReference type="EnsemblPlants" id="OMERI01G00050.5"/>
    </source>
</evidence>
<feature type="domain" description="Peptidase S9A N-terminal" evidence="10">
    <location>
        <begin position="969"/>
        <end position="1318"/>
    </location>
</feature>
<keyword evidence="13" id="KW-1185">Reference proteome</keyword>
<evidence type="ECO:0000259" key="10">
    <source>
        <dbReference type="Pfam" id="PF02897"/>
    </source>
</evidence>
<comment type="similarity">
    <text evidence="2">Belongs to the peptidase S9A family.</text>
</comment>
<proteinExistence type="inferred from homology"/>
<dbReference type="EnsemblPlants" id="OMERI01G00050.5">
    <property type="protein sequence ID" value="OMERI01G00050.5"/>
    <property type="gene ID" value="OMERI01G00050"/>
</dbReference>
<dbReference type="PANTHER" id="PTHR42881">
    <property type="entry name" value="PROLYL ENDOPEPTIDASE"/>
    <property type="match status" value="1"/>
</dbReference>
<dbReference type="Gramene" id="OMERI01G00050.5">
    <property type="protein sequence ID" value="OMERI01G00050.5"/>
    <property type="gene ID" value="OMERI01G00050"/>
</dbReference>
<feature type="compositionally biased region" description="Low complexity" evidence="8">
    <location>
        <begin position="190"/>
        <end position="203"/>
    </location>
</feature>
<dbReference type="InterPro" id="IPR023302">
    <property type="entry name" value="Pept_S9A_N"/>
</dbReference>
<keyword evidence="6" id="KW-0720">Serine protease</keyword>
<dbReference type="GO" id="GO:0070012">
    <property type="term" value="F:oligopeptidase activity"/>
    <property type="evidence" value="ECO:0007669"/>
    <property type="project" value="TreeGrafter"/>
</dbReference>
<comment type="catalytic activity">
    <reaction evidence="1">
        <text>Hydrolysis of Pro-|-Xaa &gt;&gt; Ala-|-Xaa in oligopeptides.</text>
        <dbReference type="EC" id="3.4.21.26"/>
    </reaction>
</comment>
<evidence type="ECO:0000256" key="6">
    <source>
        <dbReference type="ARBA" id="ARBA00022825"/>
    </source>
</evidence>
<dbReference type="HOGENOM" id="CLU_003296_0_0_1"/>
<dbReference type="InterPro" id="IPR001375">
    <property type="entry name" value="Peptidase_S9_cat"/>
</dbReference>
<dbReference type="FunFam" id="2.130.10.120:FF:000001">
    <property type="entry name" value="Prolyl endopeptidase"/>
    <property type="match status" value="1"/>
</dbReference>
<dbReference type="Pfam" id="PF23080">
    <property type="entry name" value="DUF7046"/>
    <property type="match status" value="1"/>
</dbReference>
<keyword evidence="7" id="KW-0175">Coiled coil</keyword>
<evidence type="ECO:0000256" key="5">
    <source>
        <dbReference type="ARBA" id="ARBA00022801"/>
    </source>
</evidence>
<keyword evidence="4" id="KW-0645">Protease</keyword>
<dbReference type="Pfam" id="PF02897">
    <property type="entry name" value="Peptidase_S9_N"/>
    <property type="match status" value="1"/>
</dbReference>
<evidence type="ECO:0000256" key="7">
    <source>
        <dbReference type="SAM" id="Coils"/>
    </source>
</evidence>
<dbReference type="PRINTS" id="PR00862">
    <property type="entry name" value="PROLIGOPTASE"/>
</dbReference>
<evidence type="ECO:0000259" key="11">
    <source>
        <dbReference type="Pfam" id="PF23080"/>
    </source>
</evidence>
<evidence type="ECO:0000259" key="9">
    <source>
        <dbReference type="Pfam" id="PF00326"/>
    </source>
</evidence>
<dbReference type="Gene3D" id="2.60.40.2700">
    <property type="match status" value="1"/>
</dbReference>
<evidence type="ECO:0000256" key="2">
    <source>
        <dbReference type="ARBA" id="ARBA00005228"/>
    </source>
</evidence>
<feature type="domain" description="Peptidase S9 prolyl oligopeptidase catalytic" evidence="9">
    <location>
        <begin position="1401"/>
        <end position="1631"/>
    </location>
</feature>
<evidence type="ECO:0000256" key="1">
    <source>
        <dbReference type="ARBA" id="ARBA00001070"/>
    </source>
</evidence>
<dbReference type="Pfam" id="PF00326">
    <property type="entry name" value="Peptidase_S9"/>
    <property type="match status" value="1"/>
</dbReference>
<dbReference type="InterPro" id="IPR051167">
    <property type="entry name" value="Prolyl_oligopep/macrocyclase"/>
</dbReference>
<keyword evidence="5" id="KW-0378">Hydrolase</keyword>
<organism evidence="12">
    <name type="scientific">Oryza meridionalis</name>
    <dbReference type="NCBI Taxonomy" id="40149"/>
    <lineage>
        <taxon>Eukaryota</taxon>
        <taxon>Viridiplantae</taxon>
        <taxon>Streptophyta</taxon>
        <taxon>Embryophyta</taxon>
        <taxon>Tracheophyta</taxon>
        <taxon>Spermatophyta</taxon>
        <taxon>Magnoliopsida</taxon>
        <taxon>Liliopsida</taxon>
        <taxon>Poales</taxon>
        <taxon>Poaceae</taxon>
        <taxon>BOP clade</taxon>
        <taxon>Oryzoideae</taxon>
        <taxon>Oryzeae</taxon>
        <taxon>Oryzinae</taxon>
        <taxon>Oryza</taxon>
    </lineage>
</organism>
<accession>A0A0E0BVV0</accession>
<name>A0A0E0BVV0_9ORYZ</name>
<sequence length="1636" mass="181677">MGLAVNDAEENYASLGPLTYMRQDLGHGRQTMADYSDPNGEKARGRRLVIVFLVSVRAHPPNPKPPLLRLRLQFPLSPLFESTRPRDSVPAMDALAGRLAAASVSDHPSSSAATTADGANADHLLHVMRAVEGAEATIRNQLEENNRLKEELMQKTRQLQRIREGAASQASSSGVAQDRRSFVATKMDASRSPASAASSDNSRTPSALHHNGAFESGEPSMQQTIRQNNALSNGASKRSSGEQPALDSAAVSQFSTPSSHSLSPTRHRKEGEHDPRLNLAGQGLLPASEMASNMSWKQDLTAKIKENEEEIAQLRKHLADYSLKAFDQQQQDLIDAASKALSYRQDIIEENIRLAYAVQAAQQERTTFISSLLPLLSEYENLQPSVLDAQSIVSNLKVLFKHLQEQLIITEEKLKESRYQITPWQTELANDTTLPVHSPTDPLGKALNKSNLDIVTQTPYPHIQSPMSSPVQVRGDWGVAGNKNRQVIPTDVPPRNVDHGDMGRSSLSSRRDVSAQVSQHDPLSVPLDFEPENQNPPFKRLSRSDVSDASEGAEVQHAREHSAHWGHGDSANLVSGIEDTNSSYPYLPTVLEEPGSSFSEAAEDDPLPGIEGLRITGEAFPGRELQASGFSTNGTTSCNFEWVRHLEDGSVNFIEGARQPNYLVTADDVDTLLAIEVQPLDDRKRKGEIVRFYANDQRKITCDPETKELIKRTLETGHVSYEVQLPVKFLDMWEPAILAIKREGYSIKCTGQRGVVLTEKFQQATSINIPYGRPTEFLITSADGVEYNLKPAENALPRDTIVLVLRLFRIMAVEKRRGRKKSLFFNDVCLAGHPRPRRRRRSRPNPRLVVSPLSLASPASPRRTTLSPLPRVPRLPSPLPPSDLPRTSRQRRPPHRGLGAVPTAGSGVSAGLIEAWPVLTNGVAAAAIITGTDLTERVYLPHPSCRCRLSILSRAMGSVAGDAARLSYPPTRRDDSVVDMYHGVPIADPYRWLEDPESEDTKEFVASQAELAESVLAGCFDRENLRREVTRLFDHPRHGAPFRRGDKYFYFHNSGLQAQSVLYVQDSLDGEAEVLLDPNALSKDGTVALSTYSVSKDGKYIAYGLSERGSDWVTIRVMNIADKQTLSDKLSWVKFSSISWTHDGKGFFYGRYPAPREVELDAGTETNINLNHEIYYHVVGSDQSEDILCWKDPEHPKYSFGASVTEDGKYIILGTYEGCDPVNKLYYCEICTLPQGIEGFKETKGMLPFVKLIDNFDAQYHVVANDGDEFTFLTNRNAPKNKLVRVDIKKPELWTDILPEHERDVLESADAVNGNQLLRSPVDGKTWTCNLTSAIPEMKIFREISVPGFDRTNFEVKQIFVNSKDGTKIPMFIMSKRDIELDGSHPTLLYGYGGFNISLTPSFSVSRVVLCKNMGFVVCVANIRGGGEYGEQWHKAGARAMKQNCFDDFIACAELLISAGYTSYRQLCIEGGSNGGLLIAACVNQRPDLFGCALAHVGVMDMLRFHKFTIGHAWTTDYGCSDNEEEFHWLIKYSPLHNVRRPWEQSFVNCCQYPAIMLLTADHDDRVVPLHSLKLLATLQYVLCTSIEDTPQVNPIIGRIDIKSGHGAGRPTKKMIDEVADRYSFMANILDASWTE</sequence>
<feature type="coiled-coil region" evidence="7">
    <location>
        <begin position="297"/>
        <end position="324"/>
    </location>
</feature>
<dbReference type="Gene3D" id="2.130.10.120">
    <property type="entry name" value="Prolyl oligopeptidase, N-terminal domain"/>
    <property type="match status" value="1"/>
</dbReference>
<dbReference type="SUPFAM" id="SSF50993">
    <property type="entry name" value="Peptidase/esterase 'gauge' domain"/>
    <property type="match status" value="1"/>
</dbReference>
<dbReference type="GO" id="GO:0004252">
    <property type="term" value="F:serine-type endopeptidase activity"/>
    <property type="evidence" value="ECO:0007669"/>
    <property type="project" value="UniProtKB-EC"/>
</dbReference>
<feature type="compositionally biased region" description="Polar residues" evidence="8">
    <location>
        <begin position="219"/>
        <end position="242"/>
    </location>
</feature>
<feature type="region of interest" description="Disordered" evidence="8">
    <location>
        <begin position="483"/>
        <end position="551"/>
    </location>
</feature>
<evidence type="ECO:0000256" key="3">
    <source>
        <dbReference type="ARBA" id="ARBA00011897"/>
    </source>
</evidence>
<feature type="compositionally biased region" description="Basic residues" evidence="8">
    <location>
        <begin position="834"/>
        <end position="844"/>
    </location>
</feature>
<dbReference type="FunFam" id="3.40.50.1820:FF:000005">
    <property type="entry name" value="Prolyl endopeptidase"/>
    <property type="match status" value="1"/>
</dbReference>